<keyword evidence="1" id="KW-1133">Transmembrane helix</keyword>
<feature type="transmembrane region" description="Helical" evidence="1">
    <location>
        <begin position="107"/>
        <end position="129"/>
    </location>
</feature>
<keyword evidence="1" id="KW-0472">Membrane</keyword>
<dbReference type="OrthoDB" id="2884954at2"/>
<accession>A0A1W6A0D6</accession>
<gene>
    <name evidence="2" type="ORF">HM131_20320</name>
</gene>
<feature type="transmembrane region" description="Helical" evidence="1">
    <location>
        <begin position="135"/>
        <end position="152"/>
    </location>
</feature>
<dbReference type="InterPro" id="IPR009574">
    <property type="entry name" value="DUF1189"/>
</dbReference>
<keyword evidence="3" id="KW-1185">Reference proteome</keyword>
<reference evidence="2 3" key="1">
    <citation type="submission" date="2017-04" db="EMBL/GenBank/DDBJ databases">
        <title>The whole genome sequencing and assembly of Halobacillus mangrovi strain.</title>
        <authorList>
            <person name="Lee S.-J."/>
            <person name="Park M.-K."/>
            <person name="Kim J.-Y."/>
            <person name="Lee Y.-J."/>
            <person name="Yi H."/>
            <person name="Bahn Y.-S."/>
            <person name="Kim J.F."/>
            <person name="Lee D.-W."/>
        </authorList>
    </citation>
    <scope>NUCLEOTIDE SEQUENCE [LARGE SCALE GENOMIC DNA]</scope>
    <source>
        <strain evidence="2 3">KTB 131</strain>
    </source>
</reference>
<feature type="transmembrane region" description="Helical" evidence="1">
    <location>
        <begin position="31"/>
        <end position="50"/>
    </location>
</feature>
<evidence type="ECO:0000313" key="3">
    <source>
        <dbReference type="Proteomes" id="UP000192527"/>
    </source>
</evidence>
<dbReference type="RefSeq" id="WP_085031660.1">
    <property type="nucleotide sequence ID" value="NZ_CP020772.1"/>
</dbReference>
<evidence type="ECO:0000256" key="1">
    <source>
        <dbReference type="SAM" id="Phobius"/>
    </source>
</evidence>
<proteinExistence type="predicted"/>
<protein>
    <recommendedName>
        <fullName evidence="4">DUF1189 domain-containing protein</fullName>
    </recommendedName>
</protein>
<keyword evidence="1" id="KW-0812">Transmembrane</keyword>
<organism evidence="2 3">
    <name type="scientific">Halobacillus mangrovi</name>
    <dbReference type="NCBI Taxonomy" id="402384"/>
    <lineage>
        <taxon>Bacteria</taxon>
        <taxon>Bacillati</taxon>
        <taxon>Bacillota</taxon>
        <taxon>Bacilli</taxon>
        <taxon>Bacillales</taxon>
        <taxon>Bacillaceae</taxon>
        <taxon>Halobacillus</taxon>
    </lineage>
</organism>
<dbReference type="AlphaFoldDB" id="A0A1W6A0D6"/>
<dbReference type="EMBL" id="CP020772">
    <property type="protein sequence ID" value="ARI79028.1"/>
    <property type="molecule type" value="Genomic_DNA"/>
</dbReference>
<feature type="transmembrane region" description="Helical" evidence="1">
    <location>
        <begin position="70"/>
        <end position="95"/>
    </location>
</feature>
<evidence type="ECO:0008006" key="4">
    <source>
        <dbReference type="Google" id="ProtNLM"/>
    </source>
</evidence>
<sequence>MGFIDSLINSLRLPKKEAMFRLNRKGMTNTIVYLFVLLAVLFLPDMIRTIRNLDTNLTEVSRGQYLVQVIVFYPMFILFLILIGVSMLAGIALLMRKALGRKLTYQQLWKLTAYAATLPLILTVVLKNIAIPDGVSAILFFVLFSFLMYRMITIYPKIPTNRLS</sequence>
<dbReference type="STRING" id="402384.HM131_20320"/>
<name>A0A1W6A0D6_9BACI</name>
<dbReference type="Pfam" id="PF06691">
    <property type="entry name" value="DUF1189"/>
    <property type="match status" value="1"/>
</dbReference>
<dbReference type="Proteomes" id="UP000192527">
    <property type="component" value="Chromosome"/>
</dbReference>
<evidence type="ECO:0000313" key="2">
    <source>
        <dbReference type="EMBL" id="ARI79028.1"/>
    </source>
</evidence>
<dbReference type="KEGG" id="hmn:HM131_20320"/>